<gene>
    <name evidence="1" type="ORF">DPMN_059854</name>
    <name evidence="2" type="ORF">DPMN_087460</name>
</gene>
<evidence type="ECO:0000313" key="3">
    <source>
        <dbReference type="Proteomes" id="UP000828390"/>
    </source>
</evidence>
<name>A0A9D4KSU5_DREPO</name>
<comment type="caution">
    <text evidence="2">The sequence shown here is derived from an EMBL/GenBank/DDBJ whole genome shotgun (WGS) entry which is preliminary data.</text>
</comment>
<organism evidence="2 3">
    <name type="scientific">Dreissena polymorpha</name>
    <name type="common">Zebra mussel</name>
    <name type="synonym">Mytilus polymorpha</name>
    <dbReference type="NCBI Taxonomy" id="45954"/>
    <lineage>
        <taxon>Eukaryota</taxon>
        <taxon>Metazoa</taxon>
        <taxon>Spiralia</taxon>
        <taxon>Lophotrochozoa</taxon>
        <taxon>Mollusca</taxon>
        <taxon>Bivalvia</taxon>
        <taxon>Autobranchia</taxon>
        <taxon>Heteroconchia</taxon>
        <taxon>Euheterodonta</taxon>
        <taxon>Imparidentia</taxon>
        <taxon>Neoheterodontei</taxon>
        <taxon>Myida</taxon>
        <taxon>Dreissenoidea</taxon>
        <taxon>Dreissenidae</taxon>
        <taxon>Dreissena</taxon>
    </lineage>
</organism>
<proteinExistence type="predicted"/>
<reference evidence="2" key="2">
    <citation type="submission" date="2020-11" db="EMBL/GenBank/DDBJ databases">
        <authorList>
            <person name="McCartney M.A."/>
            <person name="Auch B."/>
            <person name="Kono T."/>
            <person name="Mallez S."/>
            <person name="Becker A."/>
            <person name="Gohl D.M."/>
            <person name="Silverstein K.A.T."/>
            <person name="Koren S."/>
            <person name="Bechman K.B."/>
            <person name="Herman A."/>
            <person name="Abrahante J.E."/>
            <person name="Garbe J."/>
        </authorList>
    </citation>
    <scope>NUCLEOTIDE SEQUENCE</scope>
    <source>
        <strain evidence="2">Duluth1</strain>
        <tissue evidence="2">Whole animal</tissue>
    </source>
</reference>
<dbReference type="Proteomes" id="UP000828390">
    <property type="component" value="Unassembled WGS sequence"/>
</dbReference>
<evidence type="ECO:0000313" key="1">
    <source>
        <dbReference type="EMBL" id="KAH3717076.1"/>
    </source>
</evidence>
<sequence length="70" mass="7807">MQSVLQSQVQSLTDIDCARFSIELPSVNGNSPTARRRAMYLSEINVAMIIAAAMATTKICPKTLRTYRWS</sequence>
<dbReference type="EMBL" id="JAIWYP010000013">
    <property type="protein sequence ID" value="KAH3717076.1"/>
    <property type="molecule type" value="Genomic_DNA"/>
</dbReference>
<evidence type="ECO:0000313" key="2">
    <source>
        <dbReference type="EMBL" id="KAH3845185.1"/>
    </source>
</evidence>
<reference evidence="2" key="1">
    <citation type="journal article" date="2019" name="bioRxiv">
        <title>The Genome of the Zebra Mussel, Dreissena polymorpha: A Resource for Invasive Species Research.</title>
        <authorList>
            <person name="McCartney M.A."/>
            <person name="Auch B."/>
            <person name="Kono T."/>
            <person name="Mallez S."/>
            <person name="Zhang Y."/>
            <person name="Obille A."/>
            <person name="Becker A."/>
            <person name="Abrahante J.E."/>
            <person name="Garbe J."/>
            <person name="Badalamenti J.P."/>
            <person name="Herman A."/>
            <person name="Mangelson H."/>
            <person name="Liachko I."/>
            <person name="Sullivan S."/>
            <person name="Sone E.D."/>
            <person name="Koren S."/>
            <person name="Silverstein K.A.T."/>
            <person name="Beckman K.B."/>
            <person name="Gohl D.M."/>
        </authorList>
    </citation>
    <scope>NUCLEOTIDE SEQUENCE</scope>
    <source>
        <strain evidence="2">Duluth1</strain>
        <tissue evidence="2">Whole animal</tissue>
    </source>
</reference>
<dbReference type="EMBL" id="JAIWYP010000003">
    <property type="protein sequence ID" value="KAH3845185.1"/>
    <property type="molecule type" value="Genomic_DNA"/>
</dbReference>
<accession>A0A9D4KSU5</accession>
<protein>
    <submittedName>
        <fullName evidence="2">Uncharacterized protein</fullName>
    </submittedName>
</protein>
<keyword evidence="3" id="KW-1185">Reference proteome</keyword>
<dbReference type="AlphaFoldDB" id="A0A9D4KSU5"/>